<evidence type="ECO:0000313" key="1">
    <source>
        <dbReference type="EMBL" id="ACM20731.1"/>
    </source>
</evidence>
<proteinExistence type="predicted"/>
<protein>
    <submittedName>
        <fullName evidence="1">Uncharacterized protein</fullName>
    </submittedName>
</protein>
<sequence>MKALYPLDLVQEQIQLLKKKLRTAGSIQEKNRLFRRLVNLLGVMEFLLAMNKH</sequence>
<gene>
    <name evidence="1" type="ordered locus">Geob_2377</name>
</gene>
<dbReference type="HOGENOM" id="CLU_3043844_0_0_7"/>
<organism evidence="1 2">
    <name type="scientific">Geotalea daltonii (strain DSM 22248 / JCM 15807 / FRC-32)</name>
    <name type="common">Geobacter daltonii</name>
    <dbReference type="NCBI Taxonomy" id="316067"/>
    <lineage>
        <taxon>Bacteria</taxon>
        <taxon>Pseudomonadati</taxon>
        <taxon>Thermodesulfobacteriota</taxon>
        <taxon>Desulfuromonadia</taxon>
        <taxon>Geobacterales</taxon>
        <taxon>Geobacteraceae</taxon>
        <taxon>Geotalea</taxon>
    </lineage>
</organism>
<name>B9LZH8_GEODF</name>
<dbReference type="Proteomes" id="UP000007721">
    <property type="component" value="Chromosome"/>
</dbReference>
<accession>B9LZH8</accession>
<dbReference type="RefSeq" id="WP_012647460.1">
    <property type="nucleotide sequence ID" value="NC_011979.1"/>
</dbReference>
<reference evidence="1 2" key="1">
    <citation type="submission" date="2009-01" db="EMBL/GenBank/DDBJ databases">
        <title>Complete sequence of Geobacter sp. FRC-32.</title>
        <authorList>
            <consortium name="US DOE Joint Genome Institute"/>
            <person name="Lucas S."/>
            <person name="Copeland A."/>
            <person name="Lapidus A."/>
            <person name="Glavina del Rio T."/>
            <person name="Dalin E."/>
            <person name="Tice H."/>
            <person name="Bruce D."/>
            <person name="Goodwin L."/>
            <person name="Pitluck S."/>
            <person name="Saunders E."/>
            <person name="Brettin T."/>
            <person name="Detter J.C."/>
            <person name="Han C."/>
            <person name="Larimer F."/>
            <person name="Land M."/>
            <person name="Hauser L."/>
            <person name="Kyrpides N."/>
            <person name="Ovchinnikova G."/>
            <person name="Kostka J."/>
            <person name="Richardson P."/>
        </authorList>
    </citation>
    <scope>NUCLEOTIDE SEQUENCE [LARGE SCALE GENOMIC DNA]</scope>
    <source>
        <strain evidence="2">DSM 22248 / JCM 15807 / FRC-32</strain>
    </source>
</reference>
<keyword evidence="2" id="KW-1185">Reference proteome</keyword>
<dbReference type="KEGG" id="geo:Geob_2377"/>
<evidence type="ECO:0000313" key="2">
    <source>
        <dbReference type="Proteomes" id="UP000007721"/>
    </source>
</evidence>
<dbReference type="AlphaFoldDB" id="B9LZH8"/>
<dbReference type="EMBL" id="CP001390">
    <property type="protein sequence ID" value="ACM20731.1"/>
    <property type="molecule type" value="Genomic_DNA"/>
</dbReference>